<evidence type="ECO:0000256" key="1">
    <source>
        <dbReference type="SAM" id="MobiDB-lite"/>
    </source>
</evidence>
<proteinExistence type="predicted"/>
<accession>A0AAE0L0A0</accession>
<reference evidence="2 3" key="1">
    <citation type="journal article" date="2015" name="Genome Biol. Evol.">
        <title>Comparative Genomics of a Bacterivorous Green Alga Reveals Evolutionary Causalities and Consequences of Phago-Mixotrophic Mode of Nutrition.</title>
        <authorList>
            <person name="Burns J.A."/>
            <person name="Paasch A."/>
            <person name="Narechania A."/>
            <person name="Kim E."/>
        </authorList>
    </citation>
    <scope>NUCLEOTIDE SEQUENCE [LARGE SCALE GENOMIC DNA]</scope>
    <source>
        <strain evidence="2 3">PLY_AMNH</strain>
    </source>
</reference>
<dbReference type="Proteomes" id="UP001190700">
    <property type="component" value="Unassembled WGS sequence"/>
</dbReference>
<gene>
    <name evidence="2" type="ORF">CYMTET_24103</name>
</gene>
<dbReference type="EMBL" id="LGRX02012474">
    <property type="protein sequence ID" value="KAK3267331.1"/>
    <property type="molecule type" value="Genomic_DNA"/>
</dbReference>
<organism evidence="2 3">
    <name type="scientific">Cymbomonas tetramitiformis</name>
    <dbReference type="NCBI Taxonomy" id="36881"/>
    <lineage>
        <taxon>Eukaryota</taxon>
        <taxon>Viridiplantae</taxon>
        <taxon>Chlorophyta</taxon>
        <taxon>Pyramimonadophyceae</taxon>
        <taxon>Pyramimonadales</taxon>
        <taxon>Pyramimonadaceae</taxon>
        <taxon>Cymbomonas</taxon>
    </lineage>
</organism>
<dbReference type="AlphaFoldDB" id="A0AAE0L0A0"/>
<evidence type="ECO:0000313" key="3">
    <source>
        <dbReference type="Proteomes" id="UP001190700"/>
    </source>
</evidence>
<sequence length="212" mass="22865">MRCDMWTLLRAVTPCSGSSTCPQRPCYRKSAEVASGPRGHGLAAIPGRYRAVMGHPGAPGKLNNYGEVLYKYWLEQQRQQEEGEEEEATATDPPCSSNGETTQATVLTPLGVASAGSFRGSAAARPGAVSTTELLPAAVLGKLLEHDQWLAGMEQRVAALTAAKGGASHGVGKGVACPWCKDVLPDRMAWYSFRHACLDLHRKEWFAQQRPK</sequence>
<feature type="region of interest" description="Disordered" evidence="1">
    <location>
        <begin position="77"/>
        <end position="102"/>
    </location>
</feature>
<keyword evidence="3" id="KW-1185">Reference proteome</keyword>
<evidence type="ECO:0000313" key="2">
    <source>
        <dbReference type="EMBL" id="KAK3267331.1"/>
    </source>
</evidence>
<comment type="caution">
    <text evidence="2">The sequence shown here is derived from an EMBL/GenBank/DDBJ whole genome shotgun (WGS) entry which is preliminary data.</text>
</comment>
<name>A0AAE0L0A0_9CHLO</name>
<protein>
    <submittedName>
        <fullName evidence="2">Uncharacterized protein</fullName>
    </submittedName>
</protein>